<protein>
    <submittedName>
        <fullName evidence="2">Glycerophosphodiester phosphodiesterase</fullName>
    </submittedName>
</protein>
<dbReference type="EMBL" id="JBHLVO010000001">
    <property type="protein sequence ID" value="MFC0269883.1"/>
    <property type="molecule type" value="Genomic_DNA"/>
</dbReference>
<dbReference type="Proteomes" id="UP001589854">
    <property type="component" value="Unassembled WGS sequence"/>
</dbReference>
<reference evidence="2 3" key="1">
    <citation type="submission" date="2024-09" db="EMBL/GenBank/DDBJ databases">
        <authorList>
            <person name="Sun Q."/>
            <person name="Mori K."/>
        </authorList>
    </citation>
    <scope>NUCLEOTIDE SEQUENCE [LARGE SCALE GENOMIC DNA]</scope>
    <source>
        <strain evidence="2 3">CCM 7228</strain>
    </source>
</reference>
<comment type="caution">
    <text evidence="2">The sequence shown here is derived from an EMBL/GenBank/DDBJ whole genome shotgun (WGS) entry which is preliminary data.</text>
</comment>
<dbReference type="PROSITE" id="PS51704">
    <property type="entry name" value="GP_PDE"/>
    <property type="match status" value="1"/>
</dbReference>
<dbReference type="InterPro" id="IPR030395">
    <property type="entry name" value="GP_PDE_dom"/>
</dbReference>
<evidence type="ECO:0000313" key="2">
    <source>
        <dbReference type="EMBL" id="MFC0269883.1"/>
    </source>
</evidence>
<dbReference type="RefSeq" id="WP_378929233.1">
    <property type="nucleotide sequence ID" value="NZ_JBHLVO010000001.1"/>
</dbReference>
<dbReference type="Gene3D" id="3.20.20.190">
    <property type="entry name" value="Phosphatidylinositol (PI) phosphodiesterase"/>
    <property type="match status" value="1"/>
</dbReference>
<evidence type="ECO:0000313" key="3">
    <source>
        <dbReference type="Proteomes" id="UP001589854"/>
    </source>
</evidence>
<sequence>MTNIFGHRGAAGTYPENTMVSFEAAYKAGADGIELDVQMTKDGTLVVIHDEKVNRTTNGTGFVKDFTYNELQHLDASYKFKKLWKKIRIPTLEEVLAWGENKKGFLINIELKNGIIDYPEIEKSTIKAIEQHGLKENVIISSFNHNSLVKCKNIAPEIVTAALYMEGLYKPWNYAKEIRAEGIHPQFRATPKEVIDSAQAEGIAVRPFTVNKEDLMGKLISWNCSGFFTDYPEKAVEIRKKKMNRD</sequence>
<keyword evidence="3" id="KW-1185">Reference proteome</keyword>
<organism evidence="2 3">
    <name type="scientific">Metabacillus herbersteinensis</name>
    <dbReference type="NCBI Taxonomy" id="283816"/>
    <lineage>
        <taxon>Bacteria</taxon>
        <taxon>Bacillati</taxon>
        <taxon>Bacillota</taxon>
        <taxon>Bacilli</taxon>
        <taxon>Bacillales</taxon>
        <taxon>Bacillaceae</taxon>
        <taxon>Metabacillus</taxon>
    </lineage>
</organism>
<dbReference type="PANTHER" id="PTHR46211:SF1">
    <property type="entry name" value="GLYCEROPHOSPHODIESTER PHOSPHODIESTERASE, CYTOPLASMIC"/>
    <property type="match status" value="1"/>
</dbReference>
<accession>A0ABV6G8B5</accession>
<evidence type="ECO:0000259" key="1">
    <source>
        <dbReference type="PROSITE" id="PS51704"/>
    </source>
</evidence>
<feature type="domain" description="GP-PDE" evidence="1">
    <location>
        <begin position="2"/>
        <end position="239"/>
    </location>
</feature>
<dbReference type="SUPFAM" id="SSF51695">
    <property type="entry name" value="PLC-like phosphodiesterases"/>
    <property type="match status" value="1"/>
</dbReference>
<gene>
    <name evidence="2" type="ORF">ACFFIX_00215</name>
</gene>
<dbReference type="CDD" id="cd08563">
    <property type="entry name" value="GDPD_TtGDE_like"/>
    <property type="match status" value="1"/>
</dbReference>
<proteinExistence type="predicted"/>
<dbReference type="InterPro" id="IPR017946">
    <property type="entry name" value="PLC-like_Pdiesterase_TIM-brl"/>
</dbReference>
<dbReference type="Pfam" id="PF03009">
    <property type="entry name" value="GDPD"/>
    <property type="match status" value="1"/>
</dbReference>
<name>A0ABV6G8B5_9BACI</name>
<dbReference type="PANTHER" id="PTHR46211">
    <property type="entry name" value="GLYCEROPHOSPHORYL DIESTER PHOSPHODIESTERASE"/>
    <property type="match status" value="1"/>
</dbReference>